<dbReference type="EMBL" id="CXWC01000011">
    <property type="protein sequence ID" value="CTQ73035.1"/>
    <property type="molecule type" value="Genomic_DNA"/>
</dbReference>
<feature type="signal peptide" evidence="1">
    <location>
        <begin position="1"/>
        <end position="19"/>
    </location>
</feature>
<keyword evidence="3" id="KW-1185">Reference proteome</keyword>
<evidence type="ECO:0000256" key="1">
    <source>
        <dbReference type="SAM" id="SignalP"/>
    </source>
</evidence>
<proteinExistence type="predicted"/>
<sequence>MRILLGFIFLALFSTFSLADTIRETVPANRASAVGSHAVYGPYCGAGIIPKMKVTRAPKNGSVSFKQVSGKLGENAGRCAGKTVKGTVIVYKPNRGFRGEDVFNVRFTMDMHTYGTAKIRNVSNKYIIQVK</sequence>
<dbReference type="AlphaFoldDB" id="A0A0M7AD31"/>
<reference evidence="3" key="1">
    <citation type="submission" date="2015-07" db="EMBL/GenBank/DDBJ databases">
        <authorList>
            <person name="Rodrigo-Torres Lidia"/>
            <person name="Arahal R.David."/>
        </authorList>
    </citation>
    <scope>NUCLEOTIDE SEQUENCE [LARGE SCALE GENOMIC DNA]</scope>
    <source>
        <strain evidence="3">CECT 5096</strain>
    </source>
</reference>
<dbReference type="RefSeq" id="WP_055111401.1">
    <property type="nucleotide sequence ID" value="NZ_CXWA01000006.1"/>
</dbReference>
<protein>
    <submittedName>
        <fullName evidence="2">Uncharacterized protein</fullName>
    </submittedName>
</protein>
<accession>A0A0M7AD31</accession>
<dbReference type="OrthoDB" id="7679074at2"/>
<evidence type="ECO:0000313" key="3">
    <source>
        <dbReference type="Proteomes" id="UP000049983"/>
    </source>
</evidence>
<feature type="chain" id="PRO_5009788011" evidence="1">
    <location>
        <begin position="20"/>
        <end position="131"/>
    </location>
</feature>
<name>A0A0M7AD31_9HYPH</name>
<dbReference type="Proteomes" id="UP000049983">
    <property type="component" value="Unassembled WGS sequence"/>
</dbReference>
<dbReference type="GeneID" id="97670839"/>
<evidence type="ECO:0000313" key="2">
    <source>
        <dbReference type="EMBL" id="CTQ73035.1"/>
    </source>
</evidence>
<organism evidence="2 3">
    <name type="scientific">Roseibium album</name>
    <dbReference type="NCBI Taxonomy" id="311410"/>
    <lineage>
        <taxon>Bacteria</taxon>
        <taxon>Pseudomonadati</taxon>
        <taxon>Pseudomonadota</taxon>
        <taxon>Alphaproteobacteria</taxon>
        <taxon>Hyphomicrobiales</taxon>
        <taxon>Stappiaceae</taxon>
        <taxon>Roseibium</taxon>
    </lineage>
</organism>
<gene>
    <name evidence="2" type="ORF">LA5096_03498</name>
</gene>
<keyword evidence="1" id="KW-0732">Signal</keyword>